<accession>A0ABV1MR92</accession>
<feature type="transmembrane region" description="Helical" evidence="1">
    <location>
        <begin position="67"/>
        <end position="91"/>
    </location>
</feature>
<keyword evidence="3" id="KW-1185">Reference proteome</keyword>
<comment type="caution">
    <text evidence="2">The sequence shown here is derived from an EMBL/GenBank/DDBJ whole genome shotgun (WGS) entry which is preliminary data.</text>
</comment>
<organism evidence="2 3">
    <name type="scientific">Lysinibacillus zambalensis</name>
    <dbReference type="NCBI Taxonomy" id="3160866"/>
    <lineage>
        <taxon>Bacteria</taxon>
        <taxon>Bacillati</taxon>
        <taxon>Bacillota</taxon>
        <taxon>Bacilli</taxon>
        <taxon>Bacillales</taxon>
        <taxon>Bacillaceae</taxon>
        <taxon>Lysinibacillus</taxon>
    </lineage>
</organism>
<keyword evidence="1" id="KW-0812">Transmembrane</keyword>
<keyword evidence="1" id="KW-1133">Transmembrane helix</keyword>
<reference evidence="2 3" key="1">
    <citation type="submission" date="2024-06" db="EMBL/GenBank/DDBJ databases">
        <title>Lysinibacillus zambalefons sp. nov., a Novel Firmicute Isolated from the Poon Bato Zambales Hyperalkaline Spring.</title>
        <authorList>
            <person name="Aja J.A."/>
            <person name="Lazaro J.E.H."/>
            <person name="Llorin L.D."/>
            <person name="Lim K.R."/>
            <person name="Teodosio J."/>
            <person name="Dalisay D.S."/>
        </authorList>
    </citation>
    <scope>NUCLEOTIDE SEQUENCE [LARGE SCALE GENOMIC DNA]</scope>
    <source>
        <strain evidence="2 3">M3</strain>
    </source>
</reference>
<sequence>METVSSFGLISISIFYLYQIIFFFFFRKKEPVEASLKYYKFTCVINFLIFLATIPVAFLIVAMSASLFPFLIISGLPLLFFIWSLIDLIILQKKK</sequence>
<evidence type="ECO:0000313" key="2">
    <source>
        <dbReference type="EMBL" id="MEQ6355035.1"/>
    </source>
</evidence>
<feature type="transmembrane region" description="Helical" evidence="1">
    <location>
        <begin position="38"/>
        <end position="61"/>
    </location>
</feature>
<feature type="transmembrane region" description="Helical" evidence="1">
    <location>
        <begin position="6"/>
        <end position="26"/>
    </location>
</feature>
<proteinExistence type="predicted"/>
<name>A0ABV1MR92_9BACI</name>
<dbReference type="Proteomes" id="UP001478862">
    <property type="component" value="Unassembled WGS sequence"/>
</dbReference>
<evidence type="ECO:0000313" key="3">
    <source>
        <dbReference type="Proteomes" id="UP001478862"/>
    </source>
</evidence>
<keyword evidence="1" id="KW-0472">Membrane</keyword>
<dbReference type="RefSeq" id="WP_349659668.1">
    <property type="nucleotide sequence ID" value="NZ_JBEGDG010000006.1"/>
</dbReference>
<protein>
    <submittedName>
        <fullName evidence="2">Uncharacterized protein</fullName>
    </submittedName>
</protein>
<evidence type="ECO:0000256" key="1">
    <source>
        <dbReference type="SAM" id="Phobius"/>
    </source>
</evidence>
<gene>
    <name evidence="2" type="ORF">ABNX05_10445</name>
</gene>
<dbReference type="EMBL" id="JBEGDG010000006">
    <property type="protein sequence ID" value="MEQ6355035.1"/>
    <property type="molecule type" value="Genomic_DNA"/>
</dbReference>